<protein>
    <submittedName>
        <fullName evidence="2">(apollo) hypothetical protein</fullName>
    </submittedName>
</protein>
<feature type="compositionally biased region" description="Polar residues" evidence="1">
    <location>
        <begin position="1"/>
        <end position="14"/>
    </location>
</feature>
<proteinExistence type="predicted"/>
<sequence>MTLFEAQNSQSPSSIMHEVLKDTGDRTFKSPKEFMLPLKSGPRPGRRKPRKLGKSMIATDTPEKNQIAEERKKHETRSLRQVQLNDLYCKKKNSKNQGKRRKQRRL</sequence>
<dbReference type="AlphaFoldDB" id="A0A8S3XYQ8"/>
<evidence type="ECO:0000313" key="2">
    <source>
        <dbReference type="EMBL" id="CAG5046382.1"/>
    </source>
</evidence>
<feature type="region of interest" description="Disordered" evidence="1">
    <location>
        <begin position="1"/>
        <end position="106"/>
    </location>
</feature>
<organism evidence="2 3">
    <name type="scientific">Parnassius apollo</name>
    <name type="common">Apollo butterfly</name>
    <name type="synonym">Papilio apollo</name>
    <dbReference type="NCBI Taxonomy" id="110799"/>
    <lineage>
        <taxon>Eukaryota</taxon>
        <taxon>Metazoa</taxon>
        <taxon>Ecdysozoa</taxon>
        <taxon>Arthropoda</taxon>
        <taxon>Hexapoda</taxon>
        <taxon>Insecta</taxon>
        <taxon>Pterygota</taxon>
        <taxon>Neoptera</taxon>
        <taxon>Endopterygota</taxon>
        <taxon>Lepidoptera</taxon>
        <taxon>Glossata</taxon>
        <taxon>Ditrysia</taxon>
        <taxon>Papilionoidea</taxon>
        <taxon>Papilionidae</taxon>
        <taxon>Parnassiinae</taxon>
        <taxon>Parnassini</taxon>
        <taxon>Parnassius</taxon>
        <taxon>Parnassius</taxon>
    </lineage>
</organism>
<comment type="caution">
    <text evidence="2">The sequence shown here is derived from an EMBL/GenBank/DDBJ whole genome shotgun (WGS) entry which is preliminary data.</text>
</comment>
<dbReference type="Proteomes" id="UP000691718">
    <property type="component" value="Unassembled WGS sequence"/>
</dbReference>
<reference evidence="2" key="1">
    <citation type="submission" date="2021-04" db="EMBL/GenBank/DDBJ databases">
        <authorList>
            <person name="Tunstrom K."/>
        </authorList>
    </citation>
    <scope>NUCLEOTIDE SEQUENCE</scope>
</reference>
<name>A0A8S3XYQ8_PARAO</name>
<feature type="compositionally biased region" description="Basic residues" evidence="1">
    <location>
        <begin position="90"/>
        <end position="106"/>
    </location>
</feature>
<feature type="compositionally biased region" description="Basic and acidic residues" evidence="1">
    <location>
        <begin position="61"/>
        <end position="78"/>
    </location>
</feature>
<evidence type="ECO:0000313" key="3">
    <source>
        <dbReference type="Proteomes" id="UP000691718"/>
    </source>
</evidence>
<evidence type="ECO:0000256" key="1">
    <source>
        <dbReference type="SAM" id="MobiDB-lite"/>
    </source>
</evidence>
<feature type="compositionally biased region" description="Basic and acidic residues" evidence="1">
    <location>
        <begin position="18"/>
        <end position="32"/>
    </location>
</feature>
<dbReference type="EMBL" id="CAJQZP010001441">
    <property type="protein sequence ID" value="CAG5046382.1"/>
    <property type="molecule type" value="Genomic_DNA"/>
</dbReference>
<accession>A0A8S3XYQ8</accession>
<keyword evidence="3" id="KW-1185">Reference proteome</keyword>
<feature type="compositionally biased region" description="Basic residues" evidence="1">
    <location>
        <begin position="44"/>
        <end position="53"/>
    </location>
</feature>
<dbReference type="OrthoDB" id="4327074at2759"/>
<gene>
    <name evidence="2" type="ORF">PAPOLLO_LOCUS23569</name>
</gene>